<evidence type="ECO:0000313" key="5">
    <source>
        <dbReference type="Proteomes" id="UP000027153"/>
    </source>
</evidence>
<evidence type="ECO:0000256" key="2">
    <source>
        <dbReference type="ARBA" id="ARBA00023136"/>
    </source>
</evidence>
<dbReference type="InterPro" id="IPR004329">
    <property type="entry name" value="CcmE"/>
</dbReference>
<dbReference type="OrthoDB" id="375074at2157"/>
<organism evidence="4 5">
    <name type="scientific">Candidatus Methanoperedens nitratireducens</name>
    <dbReference type="NCBI Taxonomy" id="1392998"/>
    <lineage>
        <taxon>Archaea</taxon>
        <taxon>Methanobacteriati</taxon>
        <taxon>Methanobacteriota</taxon>
        <taxon>Stenosarchaea group</taxon>
        <taxon>Methanomicrobia</taxon>
        <taxon>Methanosarcinales</taxon>
        <taxon>ANME-2 cluster</taxon>
        <taxon>Candidatus Methanoperedentaceae</taxon>
        <taxon>Candidatus Methanoperedens</taxon>
    </lineage>
</organism>
<feature type="transmembrane region" description="Helical" evidence="3">
    <location>
        <begin position="7"/>
        <end position="28"/>
    </location>
</feature>
<evidence type="ECO:0000256" key="1">
    <source>
        <dbReference type="ARBA" id="ARBA00004370"/>
    </source>
</evidence>
<dbReference type="GO" id="GO:0005886">
    <property type="term" value="C:plasma membrane"/>
    <property type="evidence" value="ECO:0007669"/>
    <property type="project" value="InterPro"/>
</dbReference>
<dbReference type="SUPFAM" id="SSF82093">
    <property type="entry name" value="Heme chaperone CcmE"/>
    <property type="match status" value="1"/>
</dbReference>
<comment type="caution">
    <text evidence="4">The sequence shown here is derived from an EMBL/GenBank/DDBJ whole genome shotgun (WGS) entry which is preliminary data.</text>
</comment>
<dbReference type="GO" id="GO:0020037">
    <property type="term" value="F:heme binding"/>
    <property type="evidence" value="ECO:0007669"/>
    <property type="project" value="InterPro"/>
</dbReference>
<dbReference type="GO" id="GO:0017003">
    <property type="term" value="P:protein-heme linkage"/>
    <property type="evidence" value="ECO:0007669"/>
    <property type="project" value="InterPro"/>
</dbReference>
<dbReference type="EMBL" id="JMIY01000003">
    <property type="protein sequence ID" value="KCZ72342.1"/>
    <property type="molecule type" value="Genomic_DNA"/>
</dbReference>
<keyword evidence="2 3" id="KW-0472">Membrane</keyword>
<evidence type="ECO:0000256" key="3">
    <source>
        <dbReference type="SAM" id="Phobius"/>
    </source>
</evidence>
<evidence type="ECO:0000313" key="4">
    <source>
        <dbReference type="EMBL" id="KCZ72342.1"/>
    </source>
</evidence>
<dbReference type="Proteomes" id="UP000027153">
    <property type="component" value="Unassembled WGS sequence"/>
</dbReference>
<dbReference type="RefSeq" id="WP_052368700.1">
    <property type="nucleotide sequence ID" value="NZ_JMIY01000003.1"/>
</dbReference>
<comment type="subcellular location">
    <subcellularLocation>
        <location evidence="1">Membrane</location>
    </subcellularLocation>
</comment>
<dbReference type="Gene3D" id="2.40.50.140">
    <property type="entry name" value="Nucleic acid-binding proteins"/>
    <property type="match status" value="1"/>
</dbReference>
<name>A0A062V4T9_9EURY</name>
<proteinExistence type="predicted"/>
<gene>
    <name evidence="4" type="ORF">ANME2D_01748</name>
</gene>
<dbReference type="Pfam" id="PF03100">
    <property type="entry name" value="CcmE"/>
    <property type="match status" value="1"/>
</dbReference>
<dbReference type="AlphaFoldDB" id="A0A062V4T9"/>
<dbReference type="InterPro" id="IPR036127">
    <property type="entry name" value="CcmE-like_sf"/>
</dbReference>
<accession>A0A062V4T9</accession>
<dbReference type="InterPro" id="IPR012340">
    <property type="entry name" value="NA-bd_OB-fold"/>
</dbReference>
<keyword evidence="5" id="KW-1185">Reference proteome</keyword>
<sequence length="132" mass="14624">MNKKHRFVFGFSIVVILLGYLALTSGVLSNQYEVSEAVAAKQNLTDSVIIVNGSVVMGTEKWDALNRTFTFKLTDGIETIDVIYTGERPDIPPDATSIQAVVTGRFNDSMFESYKMLTKCPSKYDAADDITR</sequence>
<protein>
    <submittedName>
        <fullName evidence="4">Cytochrome c-type biogenesis protein CcmE</fullName>
    </submittedName>
</protein>
<keyword evidence="3" id="KW-1133">Transmembrane helix</keyword>
<dbReference type="GO" id="GO:0017004">
    <property type="term" value="P:cytochrome complex assembly"/>
    <property type="evidence" value="ECO:0007669"/>
    <property type="project" value="InterPro"/>
</dbReference>
<keyword evidence="3" id="KW-0812">Transmembrane</keyword>
<reference evidence="4 5" key="1">
    <citation type="journal article" date="2013" name="Nature">
        <title>Anaerobic oxidation of methane coupled to nitrate reduction in a novel archaeal lineage.</title>
        <authorList>
            <person name="Haroon M.F."/>
            <person name="Hu S."/>
            <person name="Shi Y."/>
            <person name="Imelfort M."/>
            <person name="Keller J."/>
            <person name="Hugenholtz P."/>
            <person name="Yuan Z."/>
            <person name="Tyson G.W."/>
        </authorList>
    </citation>
    <scope>NUCLEOTIDE SEQUENCE [LARGE SCALE GENOMIC DNA]</scope>
    <source>
        <strain evidence="4 5">ANME-2d</strain>
    </source>
</reference>